<evidence type="ECO:0000256" key="1">
    <source>
        <dbReference type="ARBA" id="ARBA00000215"/>
    </source>
</evidence>
<dbReference type="Proteomes" id="UP000887575">
    <property type="component" value="Unassembled WGS sequence"/>
</dbReference>
<dbReference type="PANTHER" id="PTHR12929:SF10">
    <property type="entry name" value="RIBOFLAVIN TRANSPORTER"/>
    <property type="match status" value="1"/>
</dbReference>
<comment type="catalytic activity">
    <reaction evidence="1">
        <text>riboflavin(in) = riboflavin(out)</text>
        <dbReference type="Rhea" id="RHEA:35015"/>
        <dbReference type="ChEBI" id="CHEBI:57986"/>
    </reaction>
</comment>
<organism evidence="15 16">
    <name type="scientific">Mesorhabditis belari</name>
    <dbReference type="NCBI Taxonomy" id="2138241"/>
    <lineage>
        <taxon>Eukaryota</taxon>
        <taxon>Metazoa</taxon>
        <taxon>Ecdysozoa</taxon>
        <taxon>Nematoda</taxon>
        <taxon>Chromadorea</taxon>
        <taxon>Rhabditida</taxon>
        <taxon>Rhabditina</taxon>
        <taxon>Rhabditomorpha</taxon>
        <taxon>Rhabditoidea</taxon>
        <taxon>Rhabditidae</taxon>
        <taxon>Mesorhabditinae</taxon>
        <taxon>Mesorhabditis</taxon>
    </lineage>
</organism>
<protein>
    <recommendedName>
        <fullName evidence="14">Potassium channel domain-containing protein</fullName>
    </recommendedName>
</protein>
<feature type="compositionally biased region" description="Basic and acidic residues" evidence="12">
    <location>
        <begin position="1252"/>
        <end position="1265"/>
    </location>
</feature>
<evidence type="ECO:0000256" key="7">
    <source>
        <dbReference type="ARBA" id="ARBA00022989"/>
    </source>
</evidence>
<feature type="transmembrane region" description="Helical" evidence="13">
    <location>
        <begin position="407"/>
        <end position="429"/>
    </location>
</feature>
<evidence type="ECO:0000256" key="13">
    <source>
        <dbReference type="SAM" id="Phobius"/>
    </source>
</evidence>
<feature type="transmembrane region" description="Helical" evidence="13">
    <location>
        <begin position="798"/>
        <end position="820"/>
    </location>
</feature>
<feature type="compositionally biased region" description="Basic and acidic residues" evidence="12">
    <location>
        <begin position="1828"/>
        <end position="1849"/>
    </location>
</feature>
<feature type="region of interest" description="Disordered" evidence="12">
    <location>
        <begin position="1322"/>
        <end position="1350"/>
    </location>
</feature>
<keyword evidence="6 11" id="KW-0812">Transmembrane</keyword>
<feature type="transmembrane region" description="Helical" evidence="13">
    <location>
        <begin position="179"/>
        <end position="203"/>
    </location>
</feature>
<keyword evidence="7 13" id="KW-1133">Transmembrane helix</keyword>
<feature type="compositionally biased region" description="Polar residues" evidence="12">
    <location>
        <begin position="1266"/>
        <end position="1275"/>
    </location>
</feature>
<dbReference type="InterPro" id="IPR003280">
    <property type="entry name" value="2pore_dom_K_chnl"/>
</dbReference>
<feature type="region of interest" description="Disordered" evidence="12">
    <location>
        <begin position="1296"/>
        <end position="1315"/>
    </location>
</feature>
<evidence type="ECO:0000259" key="14">
    <source>
        <dbReference type="Pfam" id="PF07885"/>
    </source>
</evidence>
<evidence type="ECO:0000313" key="16">
    <source>
        <dbReference type="WBParaSite" id="MBELARI_LOCUS17090"/>
    </source>
</evidence>
<evidence type="ECO:0000256" key="3">
    <source>
        <dbReference type="ARBA" id="ARBA00006366"/>
    </source>
</evidence>
<dbReference type="Pfam" id="PF06237">
    <property type="entry name" value="SLC52_ribofla_tr"/>
    <property type="match status" value="1"/>
</dbReference>
<evidence type="ECO:0000313" key="15">
    <source>
        <dbReference type="Proteomes" id="UP000887575"/>
    </source>
</evidence>
<keyword evidence="9 13" id="KW-0472">Membrane</keyword>
<comment type="similarity">
    <text evidence="11">Belongs to the two pore domain potassium channel (TC 1.A.1.8) family.</text>
</comment>
<dbReference type="GO" id="GO:0005267">
    <property type="term" value="F:potassium channel activity"/>
    <property type="evidence" value="ECO:0007669"/>
    <property type="project" value="InterPro"/>
</dbReference>
<dbReference type="InterPro" id="IPR009357">
    <property type="entry name" value="Riboflavin_transptr"/>
</dbReference>
<feature type="transmembrane region" description="Helical" evidence="13">
    <location>
        <begin position="635"/>
        <end position="660"/>
    </location>
</feature>
<keyword evidence="4 11" id="KW-0813">Transport</keyword>
<feature type="region of interest" description="Disordered" evidence="12">
    <location>
        <begin position="1788"/>
        <end position="1849"/>
    </location>
</feature>
<feature type="compositionally biased region" description="Polar residues" evidence="12">
    <location>
        <begin position="1300"/>
        <end position="1312"/>
    </location>
</feature>
<sequence length="1849" mass="208341">MALNAVNFFLVVLFGSAAWMGTNSIWMQLPLITAVLPEAWSLPSYLAAVVQIACIGPLFYGISHKCLCNLHTPTIIIGMLILLLICSFLLVPFWNVTAMIGSNKYSVVLYVLMFGIALVNSTSNVLFMPFMAQFHPAYLNAYFVGMGLSSLVPSLLSLIQGNSNYDCIAHAPVYKSPRFSIQVFFFIIAFWALLASIAFVILYRTGAHKKQKKTATPLPGEKTYPVEVPDEETPLRSGAIRSDQREQFDEETADNQGKSLVHEETKEESIVGFSYWWILGLTALVNAQMNGIIPSIHSYAALPYSQLTYGLGVTLSNIVSPLASFLPFFVQIRSIPCLTLITATSSLVTAVIVLLATQSPNYLFGNFNAGAAIAVISPIIAAGLHSFMRTLFASLLREGSHGSEKRLFWCGVFIQIGSFVGSAVMFPLVNFTHLFQSAPAIEMRPLHGDHVIDIEHNFHDDFVGGSYAQLITHEDENPRKSLTASVRESVQSTVSKISKVKKKWWRKLKPLKTILFKLKLLFVIALYSLFGAWLFMYLEVPTDLANKEIRYNQRFIARDNLVISLRDIHQANRENREEKWKEAILSFEKNLDMDEPMIETSWTFWMSFLYAGTIFTTIGYGNIACATTAGQVATVLYAIFGIPIMIVILNDLGDVLLFIVKGFTHGVGDLTLFISVKIGLYGLEENTEQRKRFNHISRKLGRFGMTDTSSMSTLTTVGDKKCNGKQDALTKDGEDDEDPLKRDPPVIQAVVATFGWILFASAVFCLWEDWSYWTSIYFFFISTSTIGLGDVTPAHPEYMIATFMIVIVGLSLVNVCINVVCEKLEMMYLALLTKMAEDYQRALETGDPKAMEGMMSGFQGKAKFLLPLISKNAGNKVMNQFKEEAKAKGIDIPPVLTNLDPQTGMPAFAKADRGDFKDFIEAAEVKKQQQDRIDQLFTERQGRTTSMSRAMLVNTSMATEEPKIKKEVIEVACQAWSMDDLFCEWKPNIHVEVQTRPEMVEEHSYGAQALAESNEMEIQVSWDLIDEGIQCTSDYTDSEVQTSLECVDEGIQVWSSMEEVSTQYDPEFLEGIHVQTQAIEIEERGCQCEPSTSGVTEIGTQPEVSMLYHEIDDDEDLRDDLPSTPTQSVMSSVSEWSLFEGLDSEDEAIRKEEMKLQREAPDMSDIDPLGAEMEEKERKRLWSEKVRLHEEKLRKLEERKKQRDEKRQKKREEYEAMKKQRQEEREKRRKAKEEERQKMRNQIRFMKNSGDQTDHLAEFDEKPEIEQSSATTQTFEAEKFGKRTQTKLTSIEPSELQALQKKQQSHRSSTLTAMGPSFSAVTVSLSSLPPSPQPPLAGEKPIEKTRQDSDGLPVVEVSADFNFVKIPVDEYGIEVFSSDDYDKEVGDDNVFYSDEEDMKEMEAYSINQQTQTEQPQNRQRQTQVSAVSLGLLCEGITQTTVSGFKQVIRPKLPRQERISMTEVVEQVLEQHELIGEPSSSDQTATSEAESAKESEAEVSDEWRQRLSRKETLSEKKSFEIMVPEIAIGDEEIYFQKETGAQTERSGFMRKELSRKSDEIEQTDEIVRFMVTGTSQTDFSYESNGAQTEDFPRSDVESQTFVECADFSEQTMIEYATTSAQSVVTKIHEQAMTSVDTTDTAQDIRFMVSSSTQFELDLRDVETQISCVPQVSSTGSSTTKTIFSETSIQAVVEMADRQTQIKSYYVSTQAGPSEPEKESVEVQTDEHPDWMEYPSQALWSDFDVVLGEEQTATEPDASSDGGLLEGDAWVEELMGPPLWSDFDVVIGDEKSQTQSEIPSEAPSMAQSRENLNRRGERRRFEEFGAQTDPIERHDRAIGTDDQKWKKAGDQ</sequence>
<feature type="region of interest" description="Disordered" evidence="12">
    <location>
        <begin position="1193"/>
        <end position="1288"/>
    </location>
</feature>
<feature type="compositionally biased region" description="Basic and acidic residues" evidence="12">
    <location>
        <begin position="1809"/>
        <end position="1821"/>
    </location>
</feature>
<evidence type="ECO:0000256" key="11">
    <source>
        <dbReference type="RuleBase" id="RU003857"/>
    </source>
</evidence>
<dbReference type="GO" id="GO:0005886">
    <property type="term" value="C:plasma membrane"/>
    <property type="evidence" value="ECO:0007669"/>
    <property type="project" value="UniProtKB-SubCell"/>
</dbReference>
<dbReference type="WBParaSite" id="MBELARI_LOCUS17090">
    <property type="protein sequence ID" value="MBELARI_LOCUS17090"/>
    <property type="gene ID" value="MBELARI_LOCUS17090"/>
</dbReference>
<dbReference type="PANTHER" id="PTHR12929">
    <property type="entry name" value="SOLUTE CARRIER FAMILY 52"/>
    <property type="match status" value="1"/>
</dbReference>
<feature type="transmembrane region" description="Helical" evidence="13">
    <location>
        <begin position="369"/>
        <end position="387"/>
    </location>
</feature>
<feature type="transmembrane region" description="Helical" evidence="13">
    <location>
        <begin position="337"/>
        <end position="357"/>
    </location>
</feature>
<feature type="compositionally biased region" description="Basic and acidic residues" evidence="12">
    <location>
        <begin position="1489"/>
        <end position="1502"/>
    </location>
</feature>
<evidence type="ECO:0000256" key="12">
    <source>
        <dbReference type="SAM" id="MobiDB-lite"/>
    </source>
</evidence>
<evidence type="ECO:0000256" key="10">
    <source>
        <dbReference type="ARBA" id="ARBA00023303"/>
    </source>
</evidence>
<dbReference type="Gene3D" id="1.10.287.70">
    <property type="match status" value="1"/>
</dbReference>
<feature type="region of interest" description="Disordered" evidence="12">
    <location>
        <begin position="214"/>
        <end position="261"/>
    </location>
</feature>
<evidence type="ECO:0000256" key="4">
    <source>
        <dbReference type="ARBA" id="ARBA00022448"/>
    </source>
</evidence>
<comment type="subcellular location">
    <subcellularLocation>
        <location evidence="2">Cell membrane</location>
        <topology evidence="2">Multi-pass membrane protein</topology>
    </subcellularLocation>
</comment>
<dbReference type="PRINTS" id="PR01333">
    <property type="entry name" value="2POREKCHANEL"/>
</dbReference>
<accession>A0AAF3ESI6</accession>
<dbReference type="InterPro" id="IPR013099">
    <property type="entry name" value="K_chnl_dom"/>
</dbReference>
<feature type="transmembrane region" description="Helical" evidence="13">
    <location>
        <begin position="44"/>
        <end position="62"/>
    </location>
</feature>
<feature type="transmembrane region" description="Helical" evidence="13">
    <location>
        <begin position="107"/>
        <end position="127"/>
    </location>
</feature>
<evidence type="ECO:0000256" key="2">
    <source>
        <dbReference type="ARBA" id="ARBA00004651"/>
    </source>
</evidence>
<feature type="transmembrane region" description="Helical" evidence="13">
    <location>
        <begin position="139"/>
        <end position="159"/>
    </location>
</feature>
<evidence type="ECO:0000256" key="9">
    <source>
        <dbReference type="ARBA" id="ARBA00023136"/>
    </source>
</evidence>
<comment type="similarity">
    <text evidence="3">Belongs to the riboflavin transporter family.</text>
</comment>
<evidence type="ECO:0000256" key="8">
    <source>
        <dbReference type="ARBA" id="ARBA00023065"/>
    </source>
</evidence>
<feature type="region of interest" description="Disordered" evidence="12">
    <location>
        <begin position="1472"/>
        <end position="1502"/>
    </location>
</feature>
<proteinExistence type="inferred from homology"/>
<feature type="compositionally biased region" description="Basic and acidic residues" evidence="12">
    <location>
        <begin position="1193"/>
        <end position="1238"/>
    </location>
</feature>
<feature type="transmembrane region" description="Helical" evidence="13">
    <location>
        <begin position="309"/>
        <end position="330"/>
    </location>
</feature>
<keyword evidence="5" id="KW-1003">Cell membrane</keyword>
<evidence type="ECO:0000256" key="5">
    <source>
        <dbReference type="ARBA" id="ARBA00022475"/>
    </source>
</evidence>
<feature type="compositionally biased region" description="Basic and acidic residues" evidence="12">
    <location>
        <begin position="1340"/>
        <end position="1349"/>
    </location>
</feature>
<reference evidence="16" key="1">
    <citation type="submission" date="2024-02" db="UniProtKB">
        <authorList>
            <consortium name="WormBaseParasite"/>
        </authorList>
    </citation>
    <scope>IDENTIFICATION</scope>
</reference>
<feature type="transmembrane region" description="Helical" evidence="13">
    <location>
        <begin position="514"/>
        <end position="538"/>
    </location>
</feature>
<keyword evidence="10 11" id="KW-0407">Ion channel</keyword>
<name>A0AAF3ESI6_9BILA</name>
<feature type="transmembrane region" description="Helical" evidence="13">
    <location>
        <begin position="602"/>
        <end position="623"/>
    </location>
</feature>
<feature type="transmembrane region" description="Helical" evidence="13">
    <location>
        <begin position="746"/>
        <end position="764"/>
    </location>
</feature>
<feature type="domain" description="Potassium channel" evidence="14">
    <location>
        <begin position="753"/>
        <end position="824"/>
    </location>
</feature>
<feature type="transmembrane region" description="Helical" evidence="13">
    <location>
        <begin position="74"/>
        <end position="95"/>
    </location>
</feature>
<keyword evidence="8 11" id="KW-0406">Ion transport</keyword>
<feature type="domain" description="Potassium channel" evidence="14">
    <location>
        <begin position="600"/>
        <end position="656"/>
    </location>
</feature>
<dbReference type="GO" id="GO:0032217">
    <property type="term" value="F:riboflavin transmembrane transporter activity"/>
    <property type="evidence" value="ECO:0007669"/>
    <property type="project" value="InterPro"/>
</dbReference>
<keyword evidence="15" id="KW-1185">Reference proteome</keyword>
<dbReference type="Pfam" id="PF07885">
    <property type="entry name" value="Ion_trans_2"/>
    <property type="match status" value="2"/>
</dbReference>
<evidence type="ECO:0000256" key="6">
    <source>
        <dbReference type="ARBA" id="ARBA00022692"/>
    </source>
</evidence>
<dbReference type="SUPFAM" id="SSF81324">
    <property type="entry name" value="Voltage-gated potassium channels"/>
    <property type="match status" value="2"/>
</dbReference>